<evidence type="ECO:0000259" key="1">
    <source>
        <dbReference type="Pfam" id="PF24238"/>
    </source>
</evidence>
<dbReference type="GeneID" id="40235387"/>
<dbReference type="EMBL" id="JX042579">
    <property type="protein sequence ID" value="AFN37765.1"/>
    <property type="molecule type" value="Genomic_DNA"/>
</dbReference>
<proteinExistence type="predicted"/>
<dbReference type="Proteomes" id="UP000009002">
    <property type="component" value="Segment"/>
</dbReference>
<feature type="domain" description="CDGP" evidence="1">
    <location>
        <begin position="56"/>
        <end position="144"/>
    </location>
</feature>
<dbReference type="InterPro" id="IPR056271">
    <property type="entry name" value="CDGP_dom"/>
</dbReference>
<protein>
    <recommendedName>
        <fullName evidence="1">CDGP domain-containing protein</fullName>
    </recommendedName>
</protein>
<evidence type="ECO:0000313" key="3">
    <source>
        <dbReference type="Proteomes" id="UP000009002"/>
    </source>
</evidence>
<keyword evidence="3" id="KW-1185">Reference proteome</keyword>
<organism evidence="2 3">
    <name type="scientific">Mycobacterium phage MacnCheese</name>
    <dbReference type="NCBI Taxonomy" id="2927982"/>
    <lineage>
        <taxon>Viruses</taxon>
        <taxon>Duplodnaviria</taxon>
        <taxon>Heunggongvirae</taxon>
        <taxon>Uroviricota</taxon>
        <taxon>Caudoviricetes</taxon>
        <taxon>Weiservirinae</taxon>
        <taxon>Keshuvirus</taxon>
        <taxon>Keshuvirus macncheese</taxon>
    </lineage>
</organism>
<reference evidence="3" key="1">
    <citation type="submission" date="2012-05" db="EMBL/GenBank/DDBJ databases">
        <authorList>
            <person name="Everding T.M."/>
            <person name="Alkanani M.S."/>
            <person name="Bell A.C."/>
            <person name="Bohner A."/>
            <person name="Burghgraef A.L."/>
            <person name="DeVries J.T."/>
            <person name="Hooker S.J."/>
            <person name="Jansma C.A."/>
            <person name="Lang J.M."/>
            <person name="Lin J.Y."/>
            <person name="Newhof J.T."/>
            <person name="Noyes I.C.B."/>
            <person name="Schultz L.N."/>
            <person name="Stewart S.L."/>
            <person name="VandeHaar P.S."/>
            <person name="Vasquez J.A."/>
            <person name="Veldkamp K.L."/>
            <person name="Venema K.M."/>
            <person name="Westra V.A."/>
            <person name="Wrobel K.E."/>
            <person name="Harris A.D."/>
            <person name="Wertz J.T."/>
            <person name="DeJong R.J."/>
            <person name="Buck G.A."/>
            <person name="Campbell R."/>
            <person name="Carvalho M.R."/>
            <person name="Johnson A."/>
            <person name="Kettlewell J.M."/>
            <person name="Lee V."/>
            <person name="Loviza R."/>
            <person name="Renner D."/>
            <person name="Serrano M.G."/>
            <person name="Voegtly L.J."/>
            <person name="Walstead R."/>
            <person name="Wang Y.P."/>
            <person name="Bradley K.W."/>
            <person name="Khaja R."/>
            <person name="Lewis M.F."/>
            <person name="Barker L.P."/>
            <person name="Asai D.J."/>
            <person name="Bowman C.A."/>
            <person name="Russell D.A."/>
            <person name="Pope W.H."/>
            <person name="Jacobs-Sera D."/>
            <person name="Hendrix R.W."/>
            <person name="Hatfull G.F."/>
        </authorList>
    </citation>
    <scope>NUCLEOTIDE SEQUENCE [LARGE SCALE GENOMIC DNA]</scope>
</reference>
<gene>
    <name evidence="2" type="primary">77</name>
    <name evidence="2" type="ORF">MACNCHEESE_77</name>
</gene>
<accession>I6W7Y0</accession>
<sequence length="148" mass="15760">MTTQQAGANLRSGTYHKGIGAREMKSVRVVLAAAAVAAAAVGLAPTASADSQYDPGCKVDLWGFLGSSRRMICDGPIRPDGSWLRSREFYVPAHQVPLRTSCYGSYSISCTTTGGYFQERTSDGIEVYPVTPDTVLGDEPGHLDEGAR</sequence>
<evidence type="ECO:0000313" key="2">
    <source>
        <dbReference type="EMBL" id="AFN37765.1"/>
    </source>
</evidence>
<dbReference type="Pfam" id="PF24238">
    <property type="entry name" value="CDGP"/>
    <property type="match status" value="1"/>
</dbReference>
<dbReference type="KEGG" id="vg:40235387"/>
<name>I6W7Y0_9CAUD</name>
<dbReference type="RefSeq" id="YP_009638635.1">
    <property type="nucleotide sequence ID" value="NC_042338.1"/>
</dbReference>